<name>A0A9R1UV72_LACSA</name>
<evidence type="ECO:0000256" key="1">
    <source>
        <dbReference type="SAM" id="MobiDB-lite"/>
    </source>
</evidence>
<comment type="caution">
    <text evidence="2">The sequence shown here is derived from an EMBL/GenBank/DDBJ whole genome shotgun (WGS) entry which is preliminary data.</text>
</comment>
<accession>A0A9R1UV72</accession>
<protein>
    <submittedName>
        <fullName evidence="2">Uncharacterized protein</fullName>
    </submittedName>
</protein>
<evidence type="ECO:0000313" key="3">
    <source>
        <dbReference type="Proteomes" id="UP000235145"/>
    </source>
</evidence>
<evidence type="ECO:0000313" key="2">
    <source>
        <dbReference type="EMBL" id="KAJ0193361.1"/>
    </source>
</evidence>
<reference evidence="2 3" key="1">
    <citation type="journal article" date="2017" name="Nat. Commun.">
        <title>Genome assembly with in vitro proximity ligation data and whole-genome triplication in lettuce.</title>
        <authorList>
            <person name="Reyes-Chin-Wo S."/>
            <person name="Wang Z."/>
            <person name="Yang X."/>
            <person name="Kozik A."/>
            <person name="Arikit S."/>
            <person name="Song C."/>
            <person name="Xia L."/>
            <person name="Froenicke L."/>
            <person name="Lavelle D.O."/>
            <person name="Truco M.J."/>
            <person name="Xia R."/>
            <person name="Zhu S."/>
            <person name="Xu C."/>
            <person name="Xu H."/>
            <person name="Xu X."/>
            <person name="Cox K."/>
            <person name="Korf I."/>
            <person name="Meyers B.C."/>
            <person name="Michelmore R.W."/>
        </authorList>
    </citation>
    <scope>NUCLEOTIDE SEQUENCE [LARGE SCALE GENOMIC DNA]</scope>
    <source>
        <strain evidence="3">cv. Salinas</strain>
        <tissue evidence="2">Seedlings</tissue>
    </source>
</reference>
<dbReference type="AlphaFoldDB" id="A0A9R1UV72"/>
<organism evidence="2 3">
    <name type="scientific">Lactuca sativa</name>
    <name type="common">Garden lettuce</name>
    <dbReference type="NCBI Taxonomy" id="4236"/>
    <lineage>
        <taxon>Eukaryota</taxon>
        <taxon>Viridiplantae</taxon>
        <taxon>Streptophyta</taxon>
        <taxon>Embryophyta</taxon>
        <taxon>Tracheophyta</taxon>
        <taxon>Spermatophyta</taxon>
        <taxon>Magnoliopsida</taxon>
        <taxon>eudicotyledons</taxon>
        <taxon>Gunneridae</taxon>
        <taxon>Pentapetalae</taxon>
        <taxon>asterids</taxon>
        <taxon>campanulids</taxon>
        <taxon>Asterales</taxon>
        <taxon>Asteraceae</taxon>
        <taxon>Cichorioideae</taxon>
        <taxon>Cichorieae</taxon>
        <taxon>Lactucinae</taxon>
        <taxon>Lactuca</taxon>
    </lineage>
</organism>
<proteinExistence type="predicted"/>
<sequence length="219" mass="24303">MEVTENEFEELIQQSISIPDEDVTLTPLIVSEKESDILVQSYSPTPKHIDALITELQKPPQIVPVTTESPSKSDQEHSAHVLLQRKSKRRVPRPGVLITDLVQNVSTPIKPISMAQNTESTFTESSPDFESPIVEQKVLPSEGAQASGSSFEAPELDISKGKSKLPESEFVDADLLQNKVFDLEQSSTEKDLIIGKQDIRISELEKKKSIKDAKISELQ</sequence>
<feature type="region of interest" description="Disordered" evidence="1">
    <location>
        <begin position="63"/>
        <end position="88"/>
    </location>
</feature>
<keyword evidence="3" id="KW-1185">Reference proteome</keyword>
<gene>
    <name evidence="2" type="ORF">LSAT_V11C800422420</name>
</gene>
<dbReference type="Proteomes" id="UP000235145">
    <property type="component" value="Unassembled WGS sequence"/>
</dbReference>
<feature type="region of interest" description="Disordered" evidence="1">
    <location>
        <begin position="140"/>
        <end position="159"/>
    </location>
</feature>
<dbReference type="EMBL" id="NBSK02000008">
    <property type="protein sequence ID" value="KAJ0193361.1"/>
    <property type="molecule type" value="Genomic_DNA"/>
</dbReference>